<dbReference type="Proteomes" id="UP000194857">
    <property type="component" value="Unassembled WGS sequence"/>
</dbReference>
<accession>A0A241XS92</accession>
<organism evidence="1 2">
    <name type="scientific">Pseudomonas aeruginosa</name>
    <dbReference type="NCBI Taxonomy" id="287"/>
    <lineage>
        <taxon>Bacteria</taxon>
        <taxon>Pseudomonadati</taxon>
        <taxon>Pseudomonadota</taxon>
        <taxon>Gammaproteobacteria</taxon>
        <taxon>Pseudomonadales</taxon>
        <taxon>Pseudomonadaceae</taxon>
        <taxon>Pseudomonas</taxon>
    </lineage>
</organism>
<proteinExistence type="predicted"/>
<gene>
    <name evidence="1" type="ORF">CAZ10_11070</name>
</gene>
<dbReference type="InterPro" id="IPR021496">
    <property type="entry name" value="DUF3150"/>
</dbReference>
<sequence length="400" mass="44173">MCSWSHNTSIQLNPTGRFFPVGVERLRFPEVYMQTQKIAVLSKILLVGIQVNIWSARKKLEPKDLGLDPTKIPPAELASLGTLRSINPEDIQAFEKLRRKAKRTVEKMGLRFMGVVAIPEEKAALANAELEKIEKEFNDLRADFLNRYDKAVLDWMNRAWPTPALKEAIVRAIVPKAIVAERIAFRFSLCRVMPDKTPELSKQLDREVQGLHGQLFQEIADTSEELLVKSFSGKDKVGQKAVNCIRRIHEKLLSLAFLDPTVLALADHVQAKLAQFPTRGDVEGAKLQELVSLLTNLSDETKIAKLIQLFDSAQSGVQVDQSLVEEDAVAPADIAASVQEEVGAESYVDFVASTLDLDTVAVVPGIVAHSIGQGLVESVESAVNLPEVADTQVDAEEFCL</sequence>
<dbReference type="EMBL" id="NFFZ01000004">
    <property type="protein sequence ID" value="OTI63359.1"/>
    <property type="molecule type" value="Genomic_DNA"/>
</dbReference>
<evidence type="ECO:0008006" key="3">
    <source>
        <dbReference type="Google" id="ProtNLM"/>
    </source>
</evidence>
<evidence type="ECO:0000313" key="1">
    <source>
        <dbReference type="EMBL" id="OTI63359.1"/>
    </source>
</evidence>
<name>A0A241XS92_PSEAI</name>
<dbReference type="Pfam" id="PF11348">
    <property type="entry name" value="DUF3150"/>
    <property type="match status" value="1"/>
</dbReference>
<dbReference type="AlphaFoldDB" id="A0A241XS92"/>
<comment type="caution">
    <text evidence="1">The sequence shown here is derived from an EMBL/GenBank/DDBJ whole genome shotgun (WGS) entry which is preliminary data.</text>
</comment>
<reference evidence="1 2" key="1">
    <citation type="submission" date="2017-05" db="EMBL/GenBank/DDBJ databases">
        <authorList>
            <person name="Song R."/>
            <person name="Chenine A.L."/>
            <person name="Ruprecht R.M."/>
        </authorList>
    </citation>
    <scope>NUCLEOTIDE SEQUENCE [LARGE SCALE GENOMIC DNA]</scope>
    <source>
        <strain evidence="1 2">S567_C10_BS</strain>
    </source>
</reference>
<protein>
    <recommendedName>
        <fullName evidence="3">DUF3150 domain-containing protein</fullName>
    </recommendedName>
</protein>
<evidence type="ECO:0000313" key="2">
    <source>
        <dbReference type="Proteomes" id="UP000194857"/>
    </source>
</evidence>